<evidence type="ECO:0000256" key="2">
    <source>
        <dbReference type="ARBA" id="ARBA00022490"/>
    </source>
</evidence>
<dbReference type="PROSITE" id="PS51350">
    <property type="entry name" value="PTS_HPR_DOM"/>
    <property type="match status" value="1"/>
</dbReference>
<evidence type="ECO:0000313" key="9">
    <source>
        <dbReference type="EMBL" id="RHL67627.1"/>
    </source>
</evidence>
<evidence type="ECO:0000256" key="3">
    <source>
        <dbReference type="ARBA" id="ARBA00022683"/>
    </source>
</evidence>
<dbReference type="CDD" id="cd00367">
    <property type="entry name" value="PTS-HPr_like"/>
    <property type="match status" value="1"/>
</dbReference>
<dbReference type="SUPFAM" id="SSF55594">
    <property type="entry name" value="HPr-like"/>
    <property type="match status" value="1"/>
</dbReference>
<evidence type="ECO:0000313" key="14">
    <source>
        <dbReference type="Proteomes" id="UP000285844"/>
    </source>
</evidence>
<gene>
    <name evidence="5" type="primary">ptsH_1</name>
    <name evidence="6" type="synonym">ptsH_3</name>
    <name evidence="9" type="ORF">DW007_09285</name>
    <name evidence="8" type="ORF">DW811_09110</name>
    <name evidence="7" type="ORF">DW858_10350</name>
    <name evidence="5" type="ORF">ERS852490_00496</name>
    <name evidence="6" type="ORF">ERS852492_02673</name>
</gene>
<sequence>MKEFKYVITDAEGIHARPAGELVKAAKEFSSKITITKDGKSGDCKKIFGVMALAVKCGNEVTITVEGEDEEAAAAKIEEFMKSNM</sequence>
<dbReference type="GO" id="GO:0016740">
    <property type="term" value="F:transferase activity"/>
    <property type="evidence" value="ECO:0007669"/>
    <property type="project" value="UniProtKB-KW"/>
</dbReference>
<dbReference type="RefSeq" id="WP_055214424.1">
    <property type="nucleotide sequence ID" value="NZ_CABIXW010000008.1"/>
</dbReference>
<evidence type="ECO:0000313" key="5">
    <source>
        <dbReference type="EMBL" id="CUQ75408.1"/>
    </source>
</evidence>
<keyword evidence="5" id="KW-0808">Transferase</keyword>
<feature type="domain" description="HPr" evidence="4">
    <location>
        <begin position="1"/>
        <end position="85"/>
    </location>
</feature>
<evidence type="ECO:0000313" key="6">
    <source>
        <dbReference type="EMBL" id="CUQ90399.1"/>
    </source>
</evidence>
<evidence type="ECO:0000313" key="8">
    <source>
        <dbReference type="EMBL" id="RHD07914.1"/>
    </source>
</evidence>
<dbReference type="PANTHER" id="PTHR33705">
    <property type="entry name" value="PHOSPHOCARRIER PROTEIN HPR"/>
    <property type="match status" value="1"/>
</dbReference>
<dbReference type="PANTHER" id="PTHR33705:SF2">
    <property type="entry name" value="PHOSPHOCARRIER PROTEIN NPR"/>
    <property type="match status" value="1"/>
</dbReference>
<reference evidence="10 11" key="1">
    <citation type="submission" date="2015-09" db="EMBL/GenBank/DDBJ databases">
        <authorList>
            <consortium name="Pathogen Informatics"/>
        </authorList>
    </citation>
    <scope>NUCLEOTIDE SEQUENCE [LARGE SCALE GENOMIC DNA]</scope>
    <source>
        <strain evidence="5 10">2789STDY5834875</strain>
        <strain evidence="6 11">2789STDY5834878</strain>
    </source>
</reference>
<dbReference type="EC" id="2.7.11.-" evidence="5"/>
<dbReference type="NCBIfam" id="TIGR01003">
    <property type="entry name" value="PTS_HPr_family"/>
    <property type="match status" value="1"/>
</dbReference>
<evidence type="ECO:0000256" key="1">
    <source>
        <dbReference type="ARBA" id="ARBA00004496"/>
    </source>
</evidence>
<dbReference type="Proteomes" id="UP000095780">
    <property type="component" value="Unassembled WGS sequence"/>
</dbReference>
<evidence type="ECO:0000313" key="11">
    <source>
        <dbReference type="Proteomes" id="UP000095780"/>
    </source>
</evidence>
<evidence type="ECO:0000259" key="4">
    <source>
        <dbReference type="PROSITE" id="PS51350"/>
    </source>
</evidence>
<protein>
    <submittedName>
        <fullName evidence="7">HPr family phosphocarrier protein</fullName>
    </submittedName>
    <submittedName>
        <fullName evidence="5">Phosphocarrier protein HPr</fullName>
        <ecNumber evidence="5">2.7.11.-</ecNumber>
    </submittedName>
</protein>
<evidence type="ECO:0000313" key="12">
    <source>
        <dbReference type="Proteomes" id="UP000284794"/>
    </source>
</evidence>
<dbReference type="OrthoDB" id="9809047at2"/>
<dbReference type="GO" id="GO:0005737">
    <property type="term" value="C:cytoplasm"/>
    <property type="evidence" value="ECO:0007669"/>
    <property type="project" value="UniProtKB-SubCell"/>
</dbReference>
<dbReference type="Proteomes" id="UP000095621">
    <property type="component" value="Unassembled WGS sequence"/>
</dbReference>
<dbReference type="Proteomes" id="UP000285201">
    <property type="component" value="Unassembled WGS sequence"/>
</dbReference>
<dbReference type="Pfam" id="PF00381">
    <property type="entry name" value="PTS-HPr"/>
    <property type="match status" value="1"/>
</dbReference>
<proteinExistence type="predicted"/>
<evidence type="ECO:0000313" key="10">
    <source>
        <dbReference type="Proteomes" id="UP000095621"/>
    </source>
</evidence>
<dbReference type="PRINTS" id="PR00107">
    <property type="entry name" value="PHOSPHOCPHPR"/>
</dbReference>
<dbReference type="EMBL" id="CZBV01000008">
    <property type="protein sequence ID" value="CUQ90399.1"/>
    <property type="molecule type" value="Genomic_DNA"/>
</dbReference>
<name>A0A174YTY3_9FIRM</name>
<keyword evidence="3" id="KW-0598">Phosphotransferase system</keyword>
<dbReference type="Proteomes" id="UP000284794">
    <property type="component" value="Unassembled WGS sequence"/>
</dbReference>
<comment type="subcellular location">
    <subcellularLocation>
        <location evidence="1">Cytoplasm</location>
    </subcellularLocation>
</comment>
<dbReference type="EMBL" id="QSIS01000011">
    <property type="protein sequence ID" value="RHD07914.1"/>
    <property type="molecule type" value="Genomic_DNA"/>
</dbReference>
<dbReference type="EMBL" id="CZBU01000001">
    <property type="protein sequence ID" value="CUQ75408.1"/>
    <property type="molecule type" value="Genomic_DNA"/>
</dbReference>
<dbReference type="Proteomes" id="UP000285844">
    <property type="component" value="Unassembled WGS sequence"/>
</dbReference>
<dbReference type="EMBL" id="QROY01000007">
    <property type="protein sequence ID" value="RHL67627.1"/>
    <property type="molecule type" value="Genomic_DNA"/>
</dbReference>
<dbReference type="InterPro" id="IPR000032">
    <property type="entry name" value="HPr-like"/>
</dbReference>
<organism evidence="5 10">
    <name type="scientific">Lachnospira eligens</name>
    <dbReference type="NCBI Taxonomy" id="39485"/>
    <lineage>
        <taxon>Bacteria</taxon>
        <taxon>Bacillati</taxon>
        <taxon>Bacillota</taxon>
        <taxon>Clostridia</taxon>
        <taxon>Lachnospirales</taxon>
        <taxon>Lachnospiraceae</taxon>
        <taxon>Lachnospira</taxon>
    </lineage>
</organism>
<accession>A0A174YTY3</accession>
<evidence type="ECO:0000313" key="7">
    <source>
        <dbReference type="EMBL" id="RHC12308.1"/>
    </source>
</evidence>
<dbReference type="Gene3D" id="3.30.1340.10">
    <property type="entry name" value="HPr-like"/>
    <property type="match status" value="1"/>
</dbReference>
<keyword evidence="2" id="KW-0963">Cytoplasm</keyword>
<dbReference type="InterPro" id="IPR050399">
    <property type="entry name" value="HPr"/>
</dbReference>
<dbReference type="AlphaFoldDB" id="A0A174YTY3"/>
<dbReference type="EMBL" id="QSHM01000012">
    <property type="protein sequence ID" value="RHC12308.1"/>
    <property type="molecule type" value="Genomic_DNA"/>
</dbReference>
<evidence type="ECO:0000313" key="13">
    <source>
        <dbReference type="Proteomes" id="UP000285201"/>
    </source>
</evidence>
<dbReference type="GO" id="GO:0009401">
    <property type="term" value="P:phosphoenolpyruvate-dependent sugar phosphotransferase system"/>
    <property type="evidence" value="ECO:0007669"/>
    <property type="project" value="UniProtKB-KW"/>
</dbReference>
<dbReference type="InterPro" id="IPR035895">
    <property type="entry name" value="HPr-like_sf"/>
</dbReference>
<reference evidence="12 13" key="2">
    <citation type="submission" date="2018-08" db="EMBL/GenBank/DDBJ databases">
        <title>A genome reference for cultivated species of the human gut microbiota.</title>
        <authorList>
            <person name="Zou Y."/>
            <person name="Xue W."/>
            <person name="Luo G."/>
        </authorList>
    </citation>
    <scope>NUCLEOTIDE SEQUENCE [LARGE SCALE GENOMIC DNA]</scope>
    <source>
        <strain evidence="9 13">AF36-7BH</strain>
        <strain evidence="8 12">AM32-2AC</strain>
        <strain evidence="7 14">AM37-3BH</strain>
    </source>
</reference>